<dbReference type="CDD" id="cd06173">
    <property type="entry name" value="MFS_MefA_like"/>
    <property type="match status" value="1"/>
</dbReference>
<protein>
    <submittedName>
        <fullName evidence="9">MFS transporter</fullName>
    </submittedName>
</protein>
<feature type="transmembrane region" description="Helical" evidence="7">
    <location>
        <begin position="378"/>
        <end position="396"/>
    </location>
</feature>
<dbReference type="SUPFAM" id="SSF103473">
    <property type="entry name" value="MFS general substrate transporter"/>
    <property type="match status" value="1"/>
</dbReference>
<dbReference type="InterPro" id="IPR020846">
    <property type="entry name" value="MFS_dom"/>
</dbReference>
<evidence type="ECO:0000256" key="5">
    <source>
        <dbReference type="ARBA" id="ARBA00022989"/>
    </source>
</evidence>
<evidence type="ECO:0000256" key="3">
    <source>
        <dbReference type="ARBA" id="ARBA00022475"/>
    </source>
</evidence>
<evidence type="ECO:0000256" key="6">
    <source>
        <dbReference type="ARBA" id="ARBA00023136"/>
    </source>
</evidence>
<feature type="transmembrane region" description="Helical" evidence="7">
    <location>
        <begin position="350"/>
        <end position="372"/>
    </location>
</feature>
<dbReference type="EMBL" id="JBHRXI010000016">
    <property type="protein sequence ID" value="MFC3614913.1"/>
    <property type="molecule type" value="Genomic_DNA"/>
</dbReference>
<comment type="subcellular location">
    <subcellularLocation>
        <location evidence="1">Cell membrane</location>
        <topology evidence="1">Multi-pass membrane protein</topology>
    </subcellularLocation>
</comment>
<keyword evidence="3" id="KW-1003">Cell membrane</keyword>
<dbReference type="InterPro" id="IPR010290">
    <property type="entry name" value="TM_effector"/>
</dbReference>
<organism evidence="9 10">
    <name type="scientific">Lutimaribacter marinistellae</name>
    <dbReference type="NCBI Taxonomy" id="1820329"/>
    <lineage>
        <taxon>Bacteria</taxon>
        <taxon>Pseudomonadati</taxon>
        <taxon>Pseudomonadota</taxon>
        <taxon>Alphaproteobacteria</taxon>
        <taxon>Rhodobacterales</taxon>
        <taxon>Roseobacteraceae</taxon>
        <taxon>Lutimaribacter</taxon>
    </lineage>
</organism>
<dbReference type="Proteomes" id="UP001595629">
    <property type="component" value="Unassembled WGS sequence"/>
</dbReference>
<accession>A0ABV7TI79</accession>
<gene>
    <name evidence="9" type="ORF">ACFORG_14175</name>
</gene>
<feature type="transmembrane region" description="Helical" evidence="7">
    <location>
        <begin position="292"/>
        <end position="309"/>
    </location>
</feature>
<keyword evidence="10" id="KW-1185">Reference proteome</keyword>
<feature type="transmembrane region" description="Helical" evidence="7">
    <location>
        <begin position="175"/>
        <end position="195"/>
    </location>
</feature>
<feature type="transmembrane region" description="Helical" evidence="7">
    <location>
        <begin position="146"/>
        <end position="169"/>
    </location>
</feature>
<keyword evidence="6 7" id="KW-0472">Membrane</keyword>
<evidence type="ECO:0000313" key="10">
    <source>
        <dbReference type="Proteomes" id="UP001595629"/>
    </source>
</evidence>
<feature type="transmembrane region" description="Helical" evidence="7">
    <location>
        <begin position="315"/>
        <end position="338"/>
    </location>
</feature>
<feature type="transmembrane region" description="Helical" evidence="7">
    <location>
        <begin position="12"/>
        <end position="31"/>
    </location>
</feature>
<feature type="transmembrane region" description="Helical" evidence="7">
    <location>
        <begin position="110"/>
        <end position="134"/>
    </location>
</feature>
<sequence length="527" mass="55920">MSSARSTGAFAPFAHRAFALLWTATLISNIGTWMHDVGAGWLMTTLNPSPAVVTLVQAATTLPVFLFALFAGALADRLDKRRMLIAINVGLFGIIALLAALVWLGLMTPLLLILFTLAIGTGAAFMAPAWQAVVPQLVPRDNLKPAIALNSMGINISRAIGPALAGLLIASVGLAAPFALNAASHLVIIAALLLWRPEPRPDRRRTGSILSEMATGLRHVRHNGPMRATLVRALAFFLFASAYWSLLPLIARSVEGGGSELYGALMALIGAGAVTGALLLPRMQNRLTSDRTVQIGTVGTAIALVALAVSGAGSALMAAAFLGGLSWIAVLTSFNVSAQTALPDWVRARGLAVFLMGFFGSMALGSILWGQLAAASSVQTALLVAAIGLIAGLLATRRFTVGQGEGLDLAAASIWPQAPTLDTASSPDQPAMVVVEYRIADAQRDAFLTAIRSFSGERLRNGATRWDLHQGVEDTELWIESFHLPSWNEHLEQHERVTRHDADLQNRVRSFDIRPSGPVVRHFLAPG</sequence>
<dbReference type="PROSITE" id="PS50850">
    <property type="entry name" value="MFS"/>
    <property type="match status" value="1"/>
</dbReference>
<dbReference type="PANTHER" id="PTHR23513">
    <property type="entry name" value="INTEGRAL MEMBRANE EFFLUX PROTEIN-RELATED"/>
    <property type="match status" value="1"/>
</dbReference>
<dbReference type="Gene3D" id="1.20.1250.20">
    <property type="entry name" value="MFS general substrate transporter like domains"/>
    <property type="match status" value="1"/>
</dbReference>
<feature type="transmembrane region" description="Helical" evidence="7">
    <location>
        <begin position="83"/>
        <end position="104"/>
    </location>
</feature>
<comment type="caution">
    <text evidence="9">The sequence shown here is derived from an EMBL/GenBank/DDBJ whole genome shotgun (WGS) entry which is preliminary data.</text>
</comment>
<dbReference type="PANTHER" id="PTHR23513:SF11">
    <property type="entry name" value="STAPHYLOFERRIN A TRANSPORTER"/>
    <property type="match status" value="1"/>
</dbReference>
<keyword evidence="4 7" id="KW-0812">Transmembrane</keyword>
<name>A0ABV7TI79_9RHOB</name>
<keyword evidence="5 7" id="KW-1133">Transmembrane helix</keyword>
<feature type="transmembrane region" description="Helical" evidence="7">
    <location>
        <begin position="230"/>
        <end position="250"/>
    </location>
</feature>
<evidence type="ECO:0000313" key="9">
    <source>
        <dbReference type="EMBL" id="MFC3614913.1"/>
    </source>
</evidence>
<evidence type="ECO:0000256" key="1">
    <source>
        <dbReference type="ARBA" id="ARBA00004651"/>
    </source>
</evidence>
<feature type="transmembrane region" description="Helical" evidence="7">
    <location>
        <begin position="262"/>
        <end position="280"/>
    </location>
</feature>
<proteinExistence type="predicted"/>
<evidence type="ECO:0000259" key="8">
    <source>
        <dbReference type="PROSITE" id="PS50850"/>
    </source>
</evidence>
<evidence type="ECO:0000256" key="7">
    <source>
        <dbReference type="SAM" id="Phobius"/>
    </source>
</evidence>
<dbReference type="RefSeq" id="WP_386736190.1">
    <property type="nucleotide sequence ID" value="NZ_JBHRXI010000016.1"/>
</dbReference>
<feature type="domain" description="Major facilitator superfamily (MFS) profile" evidence="8">
    <location>
        <begin position="17"/>
        <end position="403"/>
    </location>
</feature>
<evidence type="ECO:0000256" key="4">
    <source>
        <dbReference type="ARBA" id="ARBA00022692"/>
    </source>
</evidence>
<dbReference type="Pfam" id="PF05977">
    <property type="entry name" value="MFS_3"/>
    <property type="match status" value="1"/>
</dbReference>
<evidence type="ECO:0000256" key="2">
    <source>
        <dbReference type="ARBA" id="ARBA00022448"/>
    </source>
</evidence>
<keyword evidence="2" id="KW-0813">Transport</keyword>
<reference evidence="10" key="1">
    <citation type="journal article" date="2019" name="Int. J. Syst. Evol. Microbiol.">
        <title>The Global Catalogue of Microorganisms (GCM) 10K type strain sequencing project: providing services to taxonomists for standard genome sequencing and annotation.</title>
        <authorList>
            <consortium name="The Broad Institute Genomics Platform"/>
            <consortium name="The Broad Institute Genome Sequencing Center for Infectious Disease"/>
            <person name="Wu L."/>
            <person name="Ma J."/>
        </authorList>
    </citation>
    <scope>NUCLEOTIDE SEQUENCE [LARGE SCALE GENOMIC DNA]</scope>
    <source>
        <strain evidence="10">KCTC 42911</strain>
    </source>
</reference>
<feature type="transmembrane region" description="Helical" evidence="7">
    <location>
        <begin position="51"/>
        <end position="71"/>
    </location>
</feature>
<dbReference type="InterPro" id="IPR036259">
    <property type="entry name" value="MFS_trans_sf"/>
</dbReference>